<dbReference type="Ensembl" id="ENSMAMT00000036380.2">
    <property type="protein sequence ID" value="ENSMAMP00000035463.2"/>
    <property type="gene ID" value="ENSMAMG00000023825.2"/>
</dbReference>
<organism evidence="10 11">
    <name type="scientific">Mastacembelus armatus</name>
    <name type="common">zig-zag eel</name>
    <dbReference type="NCBI Taxonomy" id="205130"/>
    <lineage>
        <taxon>Eukaryota</taxon>
        <taxon>Metazoa</taxon>
        <taxon>Chordata</taxon>
        <taxon>Craniata</taxon>
        <taxon>Vertebrata</taxon>
        <taxon>Euteleostomi</taxon>
        <taxon>Actinopterygii</taxon>
        <taxon>Neopterygii</taxon>
        <taxon>Teleostei</taxon>
        <taxon>Neoteleostei</taxon>
        <taxon>Acanthomorphata</taxon>
        <taxon>Anabantaria</taxon>
        <taxon>Synbranchiformes</taxon>
        <taxon>Mastacembelidae</taxon>
        <taxon>Mastacembelus</taxon>
    </lineage>
</organism>
<evidence type="ECO:0000256" key="1">
    <source>
        <dbReference type="ARBA" id="ARBA00004370"/>
    </source>
</evidence>
<feature type="transmembrane region" description="Helical" evidence="9">
    <location>
        <begin position="254"/>
        <end position="272"/>
    </location>
</feature>
<dbReference type="GO" id="GO:0012505">
    <property type="term" value="C:endomembrane system"/>
    <property type="evidence" value="ECO:0007669"/>
    <property type="project" value="TreeGrafter"/>
</dbReference>
<keyword evidence="11" id="KW-1185">Reference proteome</keyword>
<feature type="region of interest" description="Disordered" evidence="8">
    <location>
        <begin position="1"/>
        <end position="53"/>
    </location>
</feature>
<dbReference type="InterPro" id="IPR019394">
    <property type="entry name" value="TEX28/TMCC"/>
</dbReference>
<name>A0A3Q3N6H1_9TELE</name>
<accession>A0A3Q3N6H1</accession>
<reference evidence="10" key="1">
    <citation type="submission" date="2025-08" db="UniProtKB">
        <authorList>
            <consortium name="Ensembl"/>
        </authorList>
    </citation>
    <scope>IDENTIFICATION</scope>
</reference>
<dbReference type="GeneTree" id="ENSGT00940000155189"/>
<evidence type="ECO:0000256" key="2">
    <source>
        <dbReference type="ARBA" id="ARBA00008108"/>
    </source>
</evidence>
<dbReference type="Proteomes" id="UP000261640">
    <property type="component" value="Unplaced"/>
</dbReference>
<evidence type="ECO:0000256" key="3">
    <source>
        <dbReference type="ARBA" id="ARBA00022692"/>
    </source>
</evidence>
<feature type="coiled-coil region" evidence="7">
    <location>
        <begin position="103"/>
        <end position="173"/>
    </location>
</feature>
<dbReference type="GO" id="GO:0016020">
    <property type="term" value="C:membrane"/>
    <property type="evidence" value="ECO:0007669"/>
    <property type="project" value="UniProtKB-SubCell"/>
</dbReference>
<feature type="region of interest" description="Disordered" evidence="8">
    <location>
        <begin position="65"/>
        <end position="90"/>
    </location>
</feature>
<feature type="transmembrane region" description="Helical" evidence="9">
    <location>
        <begin position="227"/>
        <end position="247"/>
    </location>
</feature>
<keyword evidence="5 7" id="KW-0175">Coiled coil</keyword>
<dbReference type="Pfam" id="PF10267">
    <property type="entry name" value="Tmemb_cc2"/>
    <property type="match status" value="1"/>
</dbReference>
<feature type="compositionally biased region" description="Polar residues" evidence="8">
    <location>
        <begin position="28"/>
        <end position="40"/>
    </location>
</feature>
<comment type="similarity">
    <text evidence="2">Belongs to the TEX28 family.</text>
</comment>
<evidence type="ECO:0000256" key="8">
    <source>
        <dbReference type="SAM" id="MobiDB-lite"/>
    </source>
</evidence>
<evidence type="ECO:0000256" key="7">
    <source>
        <dbReference type="SAM" id="Coils"/>
    </source>
</evidence>
<dbReference type="PANTHER" id="PTHR17613:SF11">
    <property type="entry name" value="TRANSMEMBRANE AND COILED-COIL DOMAINS PROTEIN 1"/>
    <property type="match status" value="1"/>
</dbReference>
<evidence type="ECO:0000313" key="11">
    <source>
        <dbReference type="Proteomes" id="UP000261640"/>
    </source>
</evidence>
<reference evidence="10" key="2">
    <citation type="submission" date="2025-09" db="UniProtKB">
        <authorList>
            <consortium name="Ensembl"/>
        </authorList>
    </citation>
    <scope>IDENTIFICATION</scope>
</reference>
<evidence type="ECO:0000256" key="9">
    <source>
        <dbReference type="SAM" id="Phobius"/>
    </source>
</evidence>
<keyword evidence="3 9" id="KW-0812">Transmembrane</keyword>
<proteinExistence type="inferred from homology"/>
<dbReference type="AlphaFoldDB" id="A0A3Q3N6H1"/>
<feature type="compositionally biased region" description="Polar residues" evidence="8">
    <location>
        <begin position="1"/>
        <end position="13"/>
    </location>
</feature>
<evidence type="ECO:0000256" key="5">
    <source>
        <dbReference type="ARBA" id="ARBA00023054"/>
    </source>
</evidence>
<dbReference type="PANTHER" id="PTHR17613">
    <property type="entry name" value="CEREBRAL PROTEIN-11-RELATED"/>
    <property type="match status" value="1"/>
</dbReference>
<dbReference type="InParanoid" id="A0A3Q3N6H1"/>
<evidence type="ECO:0000256" key="6">
    <source>
        <dbReference type="ARBA" id="ARBA00023136"/>
    </source>
</evidence>
<keyword evidence="4 9" id="KW-1133">Transmembrane helix</keyword>
<sequence>MPGGFSQDTQTAAMESKPRQTPGLICRSGSSRNSAALNETQVHEVVGPGGSKTLGTCPLQSSLKYGSEDDDCSSTPAGSVGRPSGSTSDHTLASGFDALLGEIQELFEKQGQLQEDFENLKALYQQNYNTTVEVLQEERCRCELLDEQLNDLTELHQNEILILKEELAGMEEKITYQSSVRAKDIHVALEACQTRISKLELQQQQVVHLEGLENAKVQTLLGRSINVLLAVMAVLLVFVSTVANCVVPLMKTSGRILATLFFLVVLCLWRNWDAVLEYHFQFFCTQHPAKVNKM</sequence>
<evidence type="ECO:0000256" key="4">
    <source>
        <dbReference type="ARBA" id="ARBA00022989"/>
    </source>
</evidence>
<protein>
    <submittedName>
        <fullName evidence="10">Transmembrane and coiled-coil domain family 1b</fullName>
    </submittedName>
</protein>
<comment type="subcellular location">
    <subcellularLocation>
        <location evidence="1">Membrane</location>
    </subcellularLocation>
</comment>
<keyword evidence="6 9" id="KW-0472">Membrane</keyword>
<evidence type="ECO:0000313" key="10">
    <source>
        <dbReference type="Ensembl" id="ENSMAMP00000035463.2"/>
    </source>
</evidence>